<dbReference type="Proteomes" id="UP000004477">
    <property type="component" value="Unassembled WGS sequence"/>
</dbReference>
<accession>D1PFC9</accession>
<evidence type="ECO:0000313" key="2">
    <source>
        <dbReference type="Proteomes" id="UP000004477"/>
    </source>
</evidence>
<dbReference type="EMBL" id="ACBX02000035">
    <property type="protein sequence ID" value="EFB34502.1"/>
    <property type="molecule type" value="Genomic_DNA"/>
</dbReference>
<keyword evidence="2" id="KW-1185">Reference proteome</keyword>
<protein>
    <submittedName>
        <fullName evidence="1">Uncharacterized protein</fullName>
    </submittedName>
</protein>
<organism evidence="1 2">
    <name type="scientific">Segatella copri DSM 18205</name>
    <dbReference type="NCBI Taxonomy" id="537011"/>
    <lineage>
        <taxon>Bacteria</taxon>
        <taxon>Pseudomonadati</taxon>
        <taxon>Bacteroidota</taxon>
        <taxon>Bacteroidia</taxon>
        <taxon>Bacteroidales</taxon>
        <taxon>Prevotellaceae</taxon>
        <taxon>Segatella</taxon>
    </lineage>
</organism>
<dbReference type="AlphaFoldDB" id="D1PFC9"/>
<dbReference type="HOGENOM" id="CLU_1561513_0_0_10"/>
<name>D1PFC9_9BACT</name>
<comment type="caution">
    <text evidence="1">The sequence shown here is derived from an EMBL/GenBank/DDBJ whole genome shotgun (WGS) entry which is preliminary data.</text>
</comment>
<dbReference type="OrthoDB" id="9906940at2"/>
<gene>
    <name evidence="1" type="ORF">PREVCOP_05936</name>
</gene>
<dbReference type="PaxDb" id="537011-PREVCOP_05936"/>
<evidence type="ECO:0000313" key="1">
    <source>
        <dbReference type="EMBL" id="EFB34502.1"/>
    </source>
</evidence>
<reference evidence="1" key="1">
    <citation type="submission" date="2009-11" db="EMBL/GenBank/DDBJ databases">
        <authorList>
            <person name="Weinstock G."/>
            <person name="Sodergren E."/>
            <person name="Clifton S."/>
            <person name="Fulton L."/>
            <person name="Fulton B."/>
            <person name="Courtney L."/>
            <person name="Fronick C."/>
            <person name="Harrison M."/>
            <person name="Strong C."/>
            <person name="Farmer C."/>
            <person name="Delahaunty K."/>
            <person name="Markovic C."/>
            <person name="Hall O."/>
            <person name="Minx P."/>
            <person name="Tomlinson C."/>
            <person name="Mitreva M."/>
            <person name="Nelson J."/>
            <person name="Hou S."/>
            <person name="Wollam A."/>
            <person name="Pepin K.H."/>
            <person name="Johnson M."/>
            <person name="Bhonagiri V."/>
            <person name="Nash W.E."/>
            <person name="Warren W."/>
            <person name="Chinwalla A."/>
            <person name="Mardis E.R."/>
            <person name="Wilson R.K."/>
        </authorList>
    </citation>
    <scope>NUCLEOTIDE SEQUENCE [LARGE SCALE GENOMIC DNA]</scope>
    <source>
        <strain evidence="1">DSM 18205</strain>
    </source>
</reference>
<sequence length="171" mass="19356">MSELTERQVKELDVDWFCLVNGVPTHIASMGGAIPSLFRDREKLRRQQDMVANLVPSAEVKLNMEVIESLTAEGYEYLQDQMISKAIEDANKSHPGFVYLRNQKLHIRLFAATFVEKARRGFRSFARKENVNGNEYVLIAEPTIPVKNDLGGLGLEELKCEVRNEGGTIVF</sequence>
<dbReference type="RefSeq" id="WP_006848618.1">
    <property type="nucleotide sequence ID" value="NZ_CP085933.1"/>
</dbReference>
<proteinExistence type="predicted"/>
<dbReference type="STRING" id="537011.PREVCOP_05936"/>
<dbReference type="GeneID" id="69850360"/>